<gene>
    <name evidence="3" type="ORF">Q5P01_000057</name>
</gene>
<comment type="caution">
    <text evidence="3">The sequence shown here is derived from an EMBL/GenBank/DDBJ whole genome shotgun (WGS) entry which is preliminary data.</text>
</comment>
<name>A0AA88IIW6_CHASR</name>
<evidence type="ECO:0000313" key="4">
    <source>
        <dbReference type="Proteomes" id="UP001187415"/>
    </source>
</evidence>
<feature type="compositionally biased region" description="Basic residues" evidence="1">
    <location>
        <begin position="276"/>
        <end position="289"/>
    </location>
</feature>
<feature type="region of interest" description="Disordered" evidence="1">
    <location>
        <begin position="114"/>
        <end position="155"/>
    </location>
</feature>
<feature type="compositionally biased region" description="Basic and acidic residues" evidence="1">
    <location>
        <begin position="22"/>
        <end position="35"/>
    </location>
</feature>
<keyword evidence="2" id="KW-0812">Transmembrane</keyword>
<dbReference type="Proteomes" id="UP001187415">
    <property type="component" value="Unassembled WGS sequence"/>
</dbReference>
<proteinExistence type="predicted"/>
<dbReference type="EMBL" id="JAUPFM010000033">
    <property type="protein sequence ID" value="KAK2814604.1"/>
    <property type="molecule type" value="Genomic_DNA"/>
</dbReference>
<reference evidence="3" key="1">
    <citation type="submission" date="2023-07" db="EMBL/GenBank/DDBJ databases">
        <title>Chromosome-level Genome Assembly of Striped Snakehead (Channa striata).</title>
        <authorList>
            <person name="Liu H."/>
        </authorList>
    </citation>
    <scope>NUCLEOTIDE SEQUENCE</scope>
    <source>
        <strain evidence="3">Gz</strain>
        <tissue evidence="3">Muscle</tissue>
    </source>
</reference>
<sequence>MSCQIVGCRDCAERRHGAPDIRTRRPYLDGDDARRRTSPAPRRTRIRRKLITAIAVLTVTLVLASGSLPGSEWDTEAIGLGLLDRCGRQNEFTVPARVKFHKAIRCFKGSKQYKRAPAGPRKQGVSGLQGFKSDTPECRRPRGRHGLGGSDIQQDGRRREVGGEIRGLERRCRSRCRAINAKWATPWFRLTNPALRYAKPWRSSTRPRRADQEFLDTWGYGFVSEVGRRILQLLRGVLHLQQGRQESLTTLLSAAETGANFKVEGFARGQREGARPMRHAGARTLRGKRWPPYPESLARKSEGTISEERSTGRVRQDEPALR</sequence>
<keyword evidence="4" id="KW-1185">Reference proteome</keyword>
<keyword evidence="2" id="KW-0472">Membrane</keyword>
<keyword evidence="2" id="KW-1133">Transmembrane helix</keyword>
<protein>
    <submittedName>
        <fullName evidence="3">Uncharacterized protein</fullName>
    </submittedName>
</protein>
<feature type="region of interest" description="Disordered" evidence="1">
    <location>
        <begin position="267"/>
        <end position="322"/>
    </location>
</feature>
<feature type="compositionally biased region" description="Basic and acidic residues" evidence="1">
    <location>
        <begin position="297"/>
        <end position="322"/>
    </location>
</feature>
<evidence type="ECO:0000313" key="3">
    <source>
        <dbReference type="EMBL" id="KAK2814604.1"/>
    </source>
</evidence>
<organism evidence="3 4">
    <name type="scientific">Channa striata</name>
    <name type="common">Snakehead murrel</name>
    <name type="synonym">Ophicephalus striatus</name>
    <dbReference type="NCBI Taxonomy" id="64152"/>
    <lineage>
        <taxon>Eukaryota</taxon>
        <taxon>Metazoa</taxon>
        <taxon>Chordata</taxon>
        <taxon>Craniata</taxon>
        <taxon>Vertebrata</taxon>
        <taxon>Euteleostomi</taxon>
        <taxon>Actinopterygii</taxon>
        <taxon>Neopterygii</taxon>
        <taxon>Teleostei</taxon>
        <taxon>Neoteleostei</taxon>
        <taxon>Acanthomorphata</taxon>
        <taxon>Anabantaria</taxon>
        <taxon>Anabantiformes</taxon>
        <taxon>Channoidei</taxon>
        <taxon>Channidae</taxon>
        <taxon>Channa</taxon>
    </lineage>
</organism>
<dbReference type="AlphaFoldDB" id="A0AA88IIW6"/>
<feature type="region of interest" description="Disordered" evidence="1">
    <location>
        <begin position="22"/>
        <end position="43"/>
    </location>
</feature>
<evidence type="ECO:0000256" key="2">
    <source>
        <dbReference type="SAM" id="Phobius"/>
    </source>
</evidence>
<feature type="transmembrane region" description="Helical" evidence="2">
    <location>
        <begin position="50"/>
        <end position="68"/>
    </location>
</feature>
<accession>A0AA88IIW6</accession>
<evidence type="ECO:0000256" key="1">
    <source>
        <dbReference type="SAM" id="MobiDB-lite"/>
    </source>
</evidence>